<accession>A0A844BAV7</accession>
<comment type="pathway">
    <text evidence="1">Cofactor biosynthesis; ubiquinone biosynthesis.</text>
</comment>
<evidence type="ECO:0000256" key="4">
    <source>
        <dbReference type="ARBA" id="ARBA00022946"/>
    </source>
</evidence>
<dbReference type="NCBIfam" id="TIGR02396">
    <property type="entry name" value="diverge_rpsU"/>
    <property type="match status" value="1"/>
</dbReference>
<dbReference type="AlphaFoldDB" id="A0A844BAV7"/>
<feature type="compositionally biased region" description="Basic residues" evidence="7">
    <location>
        <begin position="209"/>
        <end position="219"/>
    </location>
</feature>
<dbReference type="EMBL" id="WJPO01000016">
    <property type="protein sequence ID" value="MRH21564.1"/>
    <property type="molecule type" value="Genomic_DNA"/>
</dbReference>
<gene>
    <name evidence="9" type="ORF">GH815_11215</name>
</gene>
<dbReference type="GO" id="GO:0006744">
    <property type="term" value="P:ubiquinone biosynthetic process"/>
    <property type="evidence" value="ECO:0007669"/>
    <property type="project" value="UniProtKB-KW"/>
</dbReference>
<dbReference type="OrthoDB" id="7201143at2"/>
<keyword evidence="3" id="KW-0831">Ubiquinone biosynthesis</keyword>
<evidence type="ECO:0000313" key="10">
    <source>
        <dbReference type="Proteomes" id="UP000466730"/>
    </source>
</evidence>
<evidence type="ECO:0000259" key="8">
    <source>
        <dbReference type="Pfam" id="PF08511"/>
    </source>
</evidence>
<dbReference type="Proteomes" id="UP000466730">
    <property type="component" value="Unassembled WGS sequence"/>
</dbReference>
<evidence type="ECO:0000256" key="1">
    <source>
        <dbReference type="ARBA" id="ARBA00004749"/>
    </source>
</evidence>
<dbReference type="PANTHER" id="PTHR21427">
    <property type="entry name" value="UBIQUINONE BIOSYNTHESIS PROTEIN COQ9, MITOCHONDRIAL"/>
    <property type="match status" value="1"/>
</dbReference>
<comment type="function">
    <text evidence="6">Membrane-associated protein that warps the membrane surface to access and bind aromatic isoprenes with high specificity, including ubiquinone (CoQ) isoprene intermediates and presents them directly to COQ7, therefore facilitating the COQ7-mediated hydroxylase step. Participates in the biosynthesis of coenzyme Q, also named ubiquinone, an essential lipid-soluble electron transporter for aerobic cellular respiration.</text>
</comment>
<feature type="region of interest" description="Disordered" evidence="7">
    <location>
        <begin position="209"/>
        <end position="228"/>
    </location>
</feature>
<evidence type="ECO:0000256" key="3">
    <source>
        <dbReference type="ARBA" id="ARBA00022688"/>
    </source>
</evidence>
<dbReference type="InterPro" id="IPR012762">
    <property type="entry name" value="Ubiq_biosynth_COQ9"/>
</dbReference>
<comment type="similarity">
    <text evidence="2">Belongs to the COQ9 family.</text>
</comment>
<name>A0A844BAV7_9RHOB</name>
<sequence>MDQIKDRLLDAALLHVPFDGWSEAAFRAAMSDTGIEPQMARAACPRGAVDLAVAYHLRGDAEMVRRMHRTDLTDMRIRDKVGLAIRYRIEAAEDKELVRRGATLFALPQHAAEGSRLVWGTADRIWTLLGDTSEDVNWYTKRASLSAVYGSTVLYWLGDETPGEQATWEFLDRRIGNVMDFEKAKAQLRKNPLFKPFLAGPDFLARQIRPPHARPRHRMPGWLSPRTE</sequence>
<organism evidence="9 10">
    <name type="scientific">Rhodovulum strictum</name>
    <dbReference type="NCBI Taxonomy" id="58314"/>
    <lineage>
        <taxon>Bacteria</taxon>
        <taxon>Pseudomonadati</taxon>
        <taxon>Pseudomonadota</taxon>
        <taxon>Alphaproteobacteria</taxon>
        <taxon>Rhodobacterales</taxon>
        <taxon>Paracoccaceae</taxon>
        <taxon>Rhodovulum</taxon>
    </lineage>
</organism>
<protein>
    <submittedName>
        <fullName evidence="9">COQ9 family protein</fullName>
    </submittedName>
</protein>
<evidence type="ECO:0000256" key="6">
    <source>
        <dbReference type="ARBA" id="ARBA00058104"/>
    </source>
</evidence>
<dbReference type="InterPro" id="IPR013718">
    <property type="entry name" value="COQ9_C"/>
</dbReference>
<evidence type="ECO:0000256" key="2">
    <source>
        <dbReference type="ARBA" id="ARBA00010766"/>
    </source>
</evidence>
<proteinExistence type="inferred from homology"/>
<dbReference type="Gene3D" id="1.10.357.10">
    <property type="entry name" value="Tetracycline Repressor, domain 2"/>
    <property type="match status" value="1"/>
</dbReference>
<keyword evidence="5" id="KW-0446">Lipid-binding</keyword>
<dbReference type="PANTHER" id="PTHR21427:SF19">
    <property type="entry name" value="UBIQUINONE BIOSYNTHESIS PROTEIN COQ9, MITOCHONDRIAL"/>
    <property type="match status" value="1"/>
</dbReference>
<dbReference type="GO" id="GO:0008289">
    <property type="term" value="F:lipid binding"/>
    <property type="evidence" value="ECO:0007669"/>
    <property type="project" value="UniProtKB-KW"/>
</dbReference>
<dbReference type="Pfam" id="PF08511">
    <property type="entry name" value="COQ9"/>
    <property type="match status" value="1"/>
</dbReference>
<evidence type="ECO:0000256" key="5">
    <source>
        <dbReference type="ARBA" id="ARBA00023121"/>
    </source>
</evidence>
<keyword evidence="4" id="KW-0809">Transit peptide</keyword>
<evidence type="ECO:0000256" key="7">
    <source>
        <dbReference type="SAM" id="MobiDB-lite"/>
    </source>
</evidence>
<feature type="domain" description="COQ9 C-terminal" evidence="8">
    <location>
        <begin position="112"/>
        <end position="182"/>
    </location>
</feature>
<evidence type="ECO:0000313" key="9">
    <source>
        <dbReference type="EMBL" id="MRH21564.1"/>
    </source>
</evidence>
<reference evidence="9 10" key="1">
    <citation type="submission" date="2019-11" db="EMBL/GenBank/DDBJ databases">
        <title>Draft Whole-Genome sequence of the marine photosynthetic bacterium Rhodovulum strictum DSM 11289.</title>
        <authorList>
            <person name="Kyndt J.A."/>
            <person name="Meyer T.E."/>
        </authorList>
    </citation>
    <scope>NUCLEOTIDE SEQUENCE [LARGE SCALE GENOMIC DNA]</scope>
    <source>
        <strain evidence="9 10">DSM 11289</strain>
    </source>
</reference>
<comment type="caution">
    <text evidence="9">The sequence shown here is derived from an EMBL/GenBank/DDBJ whole genome shotgun (WGS) entry which is preliminary data.</text>
</comment>
<keyword evidence="10" id="KW-1185">Reference proteome</keyword>